<reference evidence="17 18" key="1">
    <citation type="journal article" date="2018" name="BMC Genomics">
        <title>Comparative genome analyses reveal sequence features reflecting distinct modes of host-adaptation between dicot and monocot powdery mildew.</title>
        <authorList>
            <person name="Wu Y."/>
            <person name="Ma X."/>
            <person name="Pan Z."/>
            <person name="Kale S.D."/>
            <person name="Song Y."/>
            <person name="King H."/>
            <person name="Zhang Q."/>
            <person name="Presley C."/>
            <person name="Deng X."/>
            <person name="Wei C.I."/>
            <person name="Xiao S."/>
        </authorList>
    </citation>
    <scope>NUCLEOTIDE SEQUENCE [LARGE SCALE GENOMIC DNA]</scope>
    <source>
        <strain evidence="17">UMSG1</strain>
    </source>
</reference>
<keyword evidence="7" id="KW-0862">Zinc</keyword>
<keyword evidence="5" id="KW-0479">Metal-binding</keyword>
<comment type="cofactor">
    <cofactor evidence="1">
        <name>Zn(2+)</name>
        <dbReference type="ChEBI" id="CHEBI:29105"/>
    </cofactor>
</comment>
<evidence type="ECO:0000259" key="16">
    <source>
        <dbReference type="PROSITE" id="PS00125"/>
    </source>
</evidence>
<dbReference type="PANTHER" id="PTHR45673">
    <property type="entry name" value="SERINE/THREONINE-PROTEIN PHOSPHATASE 2B CATALYTIC SUBUNIT 1-RELATED"/>
    <property type="match status" value="1"/>
</dbReference>
<evidence type="ECO:0000256" key="11">
    <source>
        <dbReference type="ARBA" id="ARBA00047761"/>
    </source>
</evidence>
<evidence type="ECO:0000256" key="4">
    <source>
        <dbReference type="ARBA" id="ARBA00011112"/>
    </source>
</evidence>
<name>A0A420IGJ3_9PEZI</name>
<comment type="cofactor">
    <cofactor evidence="2">
        <name>Fe(3+)</name>
        <dbReference type="ChEBI" id="CHEBI:29034"/>
    </cofactor>
</comment>
<comment type="similarity">
    <text evidence="3">Belongs to the PPP phosphatase family. PP-2B subfamily.</text>
</comment>
<dbReference type="GO" id="GO:0046872">
    <property type="term" value="F:metal ion binding"/>
    <property type="evidence" value="ECO:0007669"/>
    <property type="project" value="UniProtKB-KW"/>
</dbReference>
<evidence type="ECO:0000256" key="9">
    <source>
        <dbReference type="ARBA" id="ARBA00022912"/>
    </source>
</evidence>
<comment type="subunit">
    <text evidence="4">Composed of two components (A and B), the A component is the catalytic subunit and the B component confers calcium sensitivity.</text>
</comment>
<evidence type="ECO:0000256" key="14">
    <source>
        <dbReference type="RuleBase" id="RU004273"/>
    </source>
</evidence>
<keyword evidence="10" id="KW-0408">Iron</keyword>
<dbReference type="InterPro" id="IPR004843">
    <property type="entry name" value="Calcineurin-like_PHP"/>
</dbReference>
<dbReference type="AlphaFoldDB" id="A0A420IGJ3"/>
<dbReference type="GO" id="GO:0033192">
    <property type="term" value="F:calmodulin-dependent protein phosphatase activity"/>
    <property type="evidence" value="ECO:0007669"/>
    <property type="project" value="InterPro"/>
</dbReference>
<keyword evidence="9" id="KW-0904">Protein phosphatase</keyword>
<dbReference type="Gene3D" id="3.60.21.10">
    <property type="match status" value="1"/>
</dbReference>
<evidence type="ECO:0000256" key="3">
    <source>
        <dbReference type="ARBA" id="ARBA00009905"/>
    </source>
</evidence>
<dbReference type="InterPro" id="IPR043360">
    <property type="entry name" value="PP2B"/>
</dbReference>
<evidence type="ECO:0000256" key="5">
    <source>
        <dbReference type="ARBA" id="ARBA00022723"/>
    </source>
</evidence>
<organism evidence="17 18">
    <name type="scientific">Golovinomyces cichoracearum</name>
    <dbReference type="NCBI Taxonomy" id="62708"/>
    <lineage>
        <taxon>Eukaryota</taxon>
        <taxon>Fungi</taxon>
        <taxon>Dikarya</taxon>
        <taxon>Ascomycota</taxon>
        <taxon>Pezizomycotina</taxon>
        <taxon>Leotiomycetes</taxon>
        <taxon>Erysiphales</taxon>
        <taxon>Erysiphaceae</taxon>
        <taxon>Golovinomyces</taxon>
    </lineage>
</organism>
<dbReference type="CDD" id="cd07416">
    <property type="entry name" value="MPP_PP2B"/>
    <property type="match status" value="1"/>
</dbReference>
<evidence type="ECO:0000256" key="10">
    <source>
        <dbReference type="ARBA" id="ARBA00023004"/>
    </source>
</evidence>
<dbReference type="InterPro" id="IPR029052">
    <property type="entry name" value="Metallo-depent_PP-like"/>
</dbReference>
<dbReference type="PROSITE" id="PS00125">
    <property type="entry name" value="SER_THR_PHOSPHATASE"/>
    <property type="match status" value="1"/>
</dbReference>
<dbReference type="Proteomes" id="UP000285326">
    <property type="component" value="Unassembled WGS sequence"/>
</dbReference>
<comment type="catalytic activity">
    <reaction evidence="12 14">
        <text>O-phospho-L-threonyl-[protein] + H2O = L-threonyl-[protein] + phosphate</text>
        <dbReference type="Rhea" id="RHEA:47004"/>
        <dbReference type="Rhea" id="RHEA-COMP:11060"/>
        <dbReference type="Rhea" id="RHEA-COMP:11605"/>
        <dbReference type="ChEBI" id="CHEBI:15377"/>
        <dbReference type="ChEBI" id="CHEBI:30013"/>
        <dbReference type="ChEBI" id="CHEBI:43474"/>
        <dbReference type="ChEBI" id="CHEBI:61977"/>
        <dbReference type="EC" id="3.1.3.16"/>
    </reaction>
</comment>
<dbReference type="InterPro" id="IPR006186">
    <property type="entry name" value="Ser/Thr-sp_prot-phosphatase"/>
</dbReference>
<dbReference type="SUPFAM" id="SSF56300">
    <property type="entry name" value="Metallo-dependent phosphatases"/>
    <property type="match status" value="1"/>
</dbReference>
<dbReference type="PRINTS" id="PR00114">
    <property type="entry name" value="STPHPHTASE"/>
</dbReference>
<evidence type="ECO:0000313" key="18">
    <source>
        <dbReference type="Proteomes" id="UP000285326"/>
    </source>
</evidence>
<feature type="region of interest" description="Disordered" evidence="15">
    <location>
        <begin position="556"/>
        <end position="579"/>
    </location>
</feature>
<dbReference type="InterPro" id="IPR041751">
    <property type="entry name" value="MPP_PP2B"/>
</dbReference>
<dbReference type="Pfam" id="PF00149">
    <property type="entry name" value="Metallophos"/>
    <property type="match status" value="1"/>
</dbReference>
<evidence type="ECO:0000256" key="15">
    <source>
        <dbReference type="SAM" id="MobiDB-lite"/>
    </source>
</evidence>
<dbReference type="SMART" id="SM00156">
    <property type="entry name" value="PP2Ac"/>
    <property type="match status" value="1"/>
</dbReference>
<evidence type="ECO:0000256" key="6">
    <source>
        <dbReference type="ARBA" id="ARBA00022801"/>
    </source>
</evidence>
<gene>
    <name evidence="17" type="ORF">GcM1_243097</name>
</gene>
<evidence type="ECO:0000256" key="2">
    <source>
        <dbReference type="ARBA" id="ARBA00001965"/>
    </source>
</evidence>
<evidence type="ECO:0000256" key="13">
    <source>
        <dbReference type="ARBA" id="ARBA00053858"/>
    </source>
</evidence>
<evidence type="ECO:0000256" key="12">
    <source>
        <dbReference type="ARBA" id="ARBA00048336"/>
    </source>
</evidence>
<evidence type="ECO:0000256" key="8">
    <source>
        <dbReference type="ARBA" id="ARBA00022860"/>
    </source>
</evidence>
<feature type="domain" description="Serine/threonine specific protein phosphatases" evidence="16">
    <location>
        <begin position="181"/>
        <end position="186"/>
    </location>
</feature>
<keyword evidence="6 14" id="KW-0378">Hydrolase</keyword>
<protein>
    <recommendedName>
        <fullName evidence="14">Serine/threonine-protein phosphatase</fullName>
        <ecNumber evidence="14">3.1.3.16</ecNumber>
    </recommendedName>
</protein>
<comment type="function">
    <text evidence="13">Calcium-dependent, calmodulin-stimulated protein phosphatase. This subunit may have a role in the calmodulin activation of calcineurin.</text>
</comment>
<evidence type="ECO:0000313" key="17">
    <source>
        <dbReference type="EMBL" id="RKF73633.1"/>
    </source>
</evidence>
<dbReference type="EC" id="3.1.3.16" evidence="14"/>
<dbReference type="FunFam" id="3.60.21.10:FF:000002">
    <property type="entry name" value="Serine/threonine-protein phosphatase"/>
    <property type="match status" value="1"/>
</dbReference>
<evidence type="ECO:0000256" key="1">
    <source>
        <dbReference type="ARBA" id="ARBA00001947"/>
    </source>
</evidence>
<dbReference type="EMBL" id="MCBS01024339">
    <property type="protein sequence ID" value="RKF73633.1"/>
    <property type="molecule type" value="Genomic_DNA"/>
</dbReference>
<dbReference type="GO" id="GO:0005516">
    <property type="term" value="F:calmodulin binding"/>
    <property type="evidence" value="ECO:0007669"/>
    <property type="project" value="UniProtKB-KW"/>
</dbReference>
<sequence length="579" mass="65913">MMADTEPGAGRIQVDNALRAINRKKPVPEIDFTLHTMEDGTQVSTLERVCKEAQAPAMFPPTDEQFFSSDEPKKPDLEFLTQHLNREGRLTEDQALFIIEEGTRILEREPNLLEMDAPITVCGDIHGQFYDLMKLFEVAGKPPSTRFLFLGDYVDRGYFSIDCVLYLWSLKIWYPNSLWLLRGNHECRHLTDYFTFKLECKHKYSEKIYEACMVSFCALPLAAVMNRQFLCVHGGLSPELHTLEDIKHIDRFREPPTHGLMCDLLWADPLEEFGQEKSQEYFIHNHVRGCSFFFSYPAACNFLEKNNLLSIIRAHEAQDSGYRMYRKTRTTGFPSVMTIFSAPNYLDVYNNKAAILKYQNNVMNIRQFNHSPHPYWLPNFMDVFTWSLPFVGEKITDMLMAILSTCSEDELKEDIAPSAISPGPISPIPSSPLDPESIEYKRRAIKNKILAIGRLSRVFQVLREESESVTELKTASGGRLPAGTLMLGAEGIKEAITGFEDARKVDLKNERLPPSHDEVVRTSEEVRALALERAKESADNDQGLQRLSRRLSIVGAPMIEPSLDPTPADSPEELKSENS</sequence>
<proteinExistence type="inferred from homology"/>
<comment type="catalytic activity">
    <reaction evidence="11">
        <text>O-phospho-L-seryl-[protein] + H2O = L-seryl-[protein] + phosphate</text>
        <dbReference type="Rhea" id="RHEA:20629"/>
        <dbReference type="Rhea" id="RHEA-COMP:9863"/>
        <dbReference type="Rhea" id="RHEA-COMP:11604"/>
        <dbReference type="ChEBI" id="CHEBI:15377"/>
        <dbReference type="ChEBI" id="CHEBI:29999"/>
        <dbReference type="ChEBI" id="CHEBI:43474"/>
        <dbReference type="ChEBI" id="CHEBI:83421"/>
        <dbReference type="EC" id="3.1.3.16"/>
    </reaction>
</comment>
<keyword evidence="8" id="KW-0112">Calmodulin-binding</keyword>
<evidence type="ECO:0000256" key="7">
    <source>
        <dbReference type="ARBA" id="ARBA00022833"/>
    </source>
</evidence>
<dbReference type="GO" id="GO:0097720">
    <property type="term" value="P:calcineurin-mediated signaling"/>
    <property type="evidence" value="ECO:0007669"/>
    <property type="project" value="InterPro"/>
</dbReference>
<accession>A0A420IGJ3</accession>
<comment type="caution">
    <text evidence="17">The sequence shown here is derived from an EMBL/GenBank/DDBJ whole genome shotgun (WGS) entry which is preliminary data.</text>
</comment>